<dbReference type="FunCoup" id="A0A409W469">
    <property type="interactions" value="531"/>
</dbReference>
<dbReference type="InterPro" id="IPR016159">
    <property type="entry name" value="Cullin_repeat-like_dom_sf"/>
</dbReference>
<evidence type="ECO:0000256" key="6">
    <source>
        <dbReference type="SAM" id="MobiDB-lite"/>
    </source>
</evidence>
<dbReference type="InterPro" id="IPR059120">
    <property type="entry name" value="Cullin-like_AB"/>
</dbReference>
<dbReference type="GO" id="GO:0031625">
    <property type="term" value="F:ubiquitin protein ligase binding"/>
    <property type="evidence" value="ECO:0007669"/>
    <property type="project" value="InterPro"/>
</dbReference>
<evidence type="ECO:0000256" key="5">
    <source>
        <dbReference type="RuleBase" id="RU003829"/>
    </source>
</evidence>
<dbReference type="SMART" id="SM00884">
    <property type="entry name" value="Cullin_Nedd8"/>
    <property type="match status" value="1"/>
</dbReference>
<dbReference type="Gene3D" id="3.30.230.130">
    <property type="entry name" value="Cullin, Chain C, Domain 2"/>
    <property type="match status" value="1"/>
</dbReference>
<evidence type="ECO:0000259" key="7">
    <source>
        <dbReference type="PROSITE" id="PS50069"/>
    </source>
</evidence>
<evidence type="ECO:0000256" key="2">
    <source>
        <dbReference type="ARBA" id="ARBA00022499"/>
    </source>
</evidence>
<dbReference type="OrthoDB" id="27073at2759"/>
<dbReference type="PROSITE" id="PS50069">
    <property type="entry name" value="CULLIN_2"/>
    <property type="match status" value="1"/>
</dbReference>
<feature type="domain" description="Cullin family profile" evidence="7">
    <location>
        <begin position="466"/>
        <end position="692"/>
    </location>
</feature>
<dbReference type="Gene3D" id="1.20.1310.10">
    <property type="entry name" value="Cullin Repeats"/>
    <property type="match status" value="4"/>
</dbReference>
<proteinExistence type="inferred from homology"/>
<dbReference type="GO" id="GO:0006511">
    <property type="term" value="P:ubiquitin-dependent protein catabolic process"/>
    <property type="evidence" value="ECO:0007669"/>
    <property type="project" value="InterPro"/>
</dbReference>
<dbReference type="SUPFAM" id="SSF74788">
    <property type="entry name" value="Cullin repeat-like"/>
    <property type="match status" value="1"/>
</dbReference>
<dbReference type="InterPro" id="IPR036390">
    <property type="entry name" value="WH_DNA-bd_sf"/>
</dbReference>
<evidence type="ECO:0000313" key="9">
    <source>
        <dbReference type="Proteomes" id="UP000284706"/>
    </source>
</evidence>
<evidence type="ECO:0000256" key="3">
    <source>
        <dbReference type="ARBA" id="ARBA00022843"/>
    </source>
</evidence>
<dbReference type="STRING" id="231916.A0A409W469"/>
<dbReference type="Proteomes" id="UP000284706">
    <property type="component" value="Unassembled WGS sequence"/>
</dbReference>
<dbReference type="SMART" id="SM00182">
    <property type="entry name" value="CULLIN"/>
    <property type="match status" value="1"/>
</dbReference>
<dbReference type="InterPro" id="IPR016158">
    <property type="entry name" value="Cullin_homology"/>
</dbReference>
<dbReference type="InterPro" id="IPR036317">
    <property type="entry name" value="Cullin_homology_sf"/>
</dbReference>
<feature type="region of interest" description="Disordered" evidence="6">
    <location>
        <begin position="20"/>
        <end position="57"/>
    </location>
</feature>
<keyword evidence="9" id="KW-1185">Reference proteome</keyword>
<dbReference type="PANTHER" id="PTHR11932">
    <property type="entry name" value="CULLIN"/>
    <property type="match status" value="1"/>
</dbReference>
<dbReference type="Pfam" id="PF00888">
    <property type="entry name" value="Cullin"/>
    <property type="match status" value="1"/>
</dbReference>
<name>A0A409W469_9AGAR</name>
<sequence length="821" mass="93287">MTDVATLLSLPKTSNGLTSIRPTALAGSVDDGSASPPRKVARLTADSDSASASRPKLAKTAVGPIRIEIVGEYKSKPSQAEVQLGVVRRAIRVFLTRQPGYNDAIPATYEGIYNACRALVTVSHRGEDVYNALKMELEQSIGRLSSELLDSDEEDTTWIASFNAAFKWFESQISLLKSLLTYLDQIYVMQEKNVLSVRDLAYSLVSDRIFGSAQLVERLRSGVKSWLNWERENRREHRQREVIPALIAHLVRHHQYSAFEEYYINVTRDFYLEESTKKARDLKNDPKTFFNHARSRINEEAARSKAILPLPSWGILREVTEHALWDGKLEWLADSTLSEYMETKDFATLGSMYDLFSRVDGIKPLVNAFGNYVRTTVASIVKDADRDDEMVQRLLDFKELADDAVSAAFLTDRTTVNTTNSTQTPGAIPAAPVASASTLPPKQPDQQFLYALTDSFTTGFKARRSKPAEMIAKYLDKAMRKGQGKASDAEFQALLDRVLALYRFTDDKDVFRTFYHRSLAKRLLLGKSASDDFEKAMLKKLKENYDPEFGMGEDMFKDLALSRESMREYHSRLPEGSPGLKLTAMILQRSAWPFTVQKRTVDLPPDMQEELTKYAEYYKSKHSGHVLDWDHSLGTVTLKARFKPGMKELSVSMYQALVLLLFNEEVEISYTDIKERTRMDEAELKRTLQSLACGKKKVLKKIPVGKDVDDTDVFRFNADFHDPHHVVHINSIQAKVSPEESKRTNASIEDDRKHYLDAAIVRVMKAKKELAYEQLKAATIDAVKNHFVPQVETIKRRIDALVEQEYLERSPDDRNKYLYVA</sequence>
<evidence type="ECO:0000256" key="1">
    <source>
        <dbReference type="ARBA" id="ARBA00006019"/>
    </source>
</evidence>
<comment type="caution">
    <text evidence="8">The sequence shown here is derived from an EMBL/GenBank/DDBJ whole genome shotgun (WGS) entry which is preliminary data.</text>
</comment>
<dbReference type="InterPro" id="IPR001373">
    <property type="entry name" value="Cullin_N"/>
</dbReference>
<evidence type="ECO:0000313" key="8">
    <source>
        <dbReference type="EMBL" id="PPQ73265.1"/>
    </source>
</evidence>
<dbReference type="Gene3D" id="1.10.10.10">
    <property type="entry name" value="Winged helix-like DNA-binding domain superfamily/Winged helix DNA-binding domain"/>
    <property type="match status" value="1"/>
</dbReference>
<dbReference type="SUPFAM" id="SSF75632">
    <property type="entry name" value="Cullin homology domain"/>
    <property type="match status" value="1"/>
</dbReference>
<gene>
    <name evidence="8" type="ORF">CVT26_015223</name>
</gene>
<dbReference type="FunFam" id="1.10.10.10:FF:000014">
    <property type="entry name" value="Cullin 1"/>
    <property type="match status" value="1"/>
</dbReference>
<dbReference type="Pfam" id="PF26557">
    <property type="entry name" value="Cullin_AB"/>
    <property type="match status" value="1"/>
</dbReference>
<dbReference type="InterPro" id="IPR019559">
    <property type="entry name" value="Cullin_neddylation_domain"/>
</dbReference>
<keyword evidence="2" id="KW-1017">Isopeptide bond</keyword>
<comment type="similarity">
    <text evidence="1 4 5">Belongs to the cullin family.</text>
</comment>
<evidence type="ECO:0000256" key="4">
    <source>
        <dbReference type="PROSITE-ProRule" id="PRU00330"/>
    </source>
</evidence>
<keyword evidence="3" id="KW-0832">Ubl conjugation</keyword>
<dbReference type="SUPFAM" id="SSF46785">
    <property type="entry name" value="Winged helix' DNA-binding domain"/>
    <property type="match status" value="1"/>
</dbReference>
<accession>A0A409W469</accession>
<reference evidence="8 9" key="1">
    <citation type="journal article" date="2018" name="Evol. Lett.">
        <title>Horizontal gene cluster transfer increased hallucinogenic mushroom diversity.</title>
        <authorList>
            <person name="Reynolds H.T."/>
            <person name="Vijayakumar V."/>
            <person name="Gluck-Thaler E."/>
            <person name="Korotkin H.B."/>
            <person name="Matheny P.B."/>
            <person name="Slot J.C."/>
        </authorList>
    </citation>
    <scope>NUCLEOTIDE SEQUENCE [LARGE SCALE GENOMIC DNA]</scope>
    <source>
        <strain evidence="8 9">SRW20</strain>
    </source>
</reference>
<dbReference type="EMBL" id="NHYE01005414">
    <property type="protein sequence ID" value="PPQ73265.1"/>
    <property type="molecule type" value="Genomic_DNA"/>
</dbReference>
<dbReference type="AlphaFoldDB" id="A0A409W469"/>
<dbReference type="InParanoid" id="A0A409W469"/>
<protein>
    <recommendedName>
        <fullName evidence="7">Cullin family profile domain-containing protein</fullName>
    </recommendedName>
</protein>
<organism evidence="8 9">
    <name type="scientific">Gymnopilus dilepis</name>
    <dbReference type="NCBI Taxonomy" id="231916"/>
    <lineage>
        <taxon>Eukaryota</taxon>
        <taxon>Fungi</taxon>
        <taxon>Dikarya</taxon>
        <taxon>Basidiomycota</taxon>
        <taxon>Agaricomycotina</taxon>
        <taxon>Agaricomycetes</taxon>
        <taxon>Agaricomycetidae</taxon>
        <taxon>Agaricales</taxon>
        <taxon>Agaricineae</taxon>
        <taxon>Hymenogastraceae</taxon>
        <taxon>Gymnopilus</taxon>
    </lineage>
</organism>
<dbReference type="InterPro" id="IPR045093">
    <property type="entry name" value="Cullin"/>
</dbReference>
<dbReference type="InterPro" id="IPR036388">
    <property type="entry name" value="WH-like_DNA-bd_sf"/>
</dbReference>
<dbReference type="Pfam" id="PF10557">
    <property type="entry name" value="Cullin_Nedd8"/>
    <property type="match status" value="1"/>
</dbReference>